<organism evidence="3 4">
    <name type="scientific">Methylomonas denitrificans</name>
    <dbReference type="NCBI Taxonomy" id="1538553"/>
    <lineage>
        <taxon>Bacteria</taxon>
        <taxon>Pseudomonadati</taxon>
        <taxon>Pseudomonadota</taxon>
        <taxon>Gammaproteobacteria</taxon>
        <taxon>Methylococcales</taxon>
        <taxon>Methylococcaceae</taxon>
        <taxon>Methylomonas</taxon>
    </lineage>
</organism>
<gene>
    <name evidence="3" type="ORF">JT25_019760</name>
</gene>
<proteinExistence type="predicted"/>
<keyword evidence="1" id="KW-0328">Glycosyltransferase</keyword>
<dbReference type="CDD" id="cd11301">
    <property type="entry name" value="Fut1_Fut2_like"/>
    <property type="match status" value="1"/>
</dbReference>
<evidence type="ECO:0000313" key="4">
    <source>
        <dbReference type="Proteomes" id="UP000030512"/>
    </source>
</evidence>
<reference evidence="3 4" key="1">
    <citation type="journal article" date="2015" name="Environ. Microbiol.">
        <title>Methane oxidation coupled to nitrate reduction under hypoxia by the Gammaproteobacterium Methylomonas denitrificans, sp. nov. type strain FJG1.</title>
        <authorList>
            <person name="Kits K.D."/>
            <person name="Klotz M.G."/>
            <person name="Stein L.Y."/>
        </authorList>
    </citation>
    <scope>NUCLEOTIDE SEQUENCE [LARGE SCALE GENOMIC DNA]</scope>
    <source>
        <strain evidence="3 4">FJG1</strain>
    </source>
</reference>
<name>A0A140E5M4_9GAMM</name>
<dbReference type="AlphaFoldDB" id="A0A140E5M4"/>
<sequence length="291" mass="34168">MIIQNIIGGLGNQLFQYAFIYAQSRNRNTSFKLDISNFETYHLRKYALDQYKIKNIIASDDEVTLLKYKNETKLDKLIRKILKKPKSMASSYYKEPGVQFDCNVFFIKGDIYFDGYWQSARYFENYRNELLKQFTLKLLTLDATKKYLEKISSTESVSLHIRRGDYVTNPRTNAIHGTCSISYYQNAVSHIKKNIKQPYIFIFSDDLMWAKDNLSINEQLTFIELNNKFSDCDEIFLMSHCKHNIIANSSFSWWGAWLNTNPNKIVIAPQHWFNDSSLKTDDLIPASWVQL</sequence>
<dbReference type="GO" id="GO:0016020">
    <property type="term" value="C:membrane"/>
    <property type="evidence" value="ECO:0007669"/>
    <property type="project" value="InterPro"/>
</dbReference>
<dbReference type="InterPro" id="IPR002516">
    <property type="entry name" value="Glyco_trans_11"/>
</dbReference>
<evidence type="ECO:0000313" key="3">
    <source>
        <dbReference type="EMBL" id="AMK78698.1"/>
    </source>
</evidence>
<evidence type="ECO:0000256" key="1">
    <source>
        <dbReference type="ARBA" id="ARBA00022676"/>
    </source>
</evidence>
<dbReference type="RefSeq" id="WP_036274173.1">
    <property type="nucleotide sequence ID" value="NZ_CP014476.1"/>
</dbReference>
<dbReference type="KEGG" id="mdn:JT25_019760"/>
<evidence type="ECO:0008006" key="5">
    <source>
        <dbReference type="Google" id="ProtNLM"/>
    </source>
</evidence>
<dbReference type="EMBL" id="CP014476">
    <property type="protein sequence ID" value="AMK78698.1"/>
    <property type="molecule type" value="Genomic_DNA"/>
</dbReference>
<dbReference type="PANTHER" id="PTHR11927:SF9">
    <property type="entry name" value="L-FUCOSYLTRANSFERASE"/>
    <property type="match status" value="1"/>
</dbReference>
<dbReference type="GO" id="GO:0008107">
    <property type="term" value="F:galactoside 2-alpha-L-fucosyltransferase activity"/>
    <property type="evidence" value="ECO:0007669"/>
    <property type="project" value="InterPro"/>
</dbReference>
<keyword evidence="4" id="KW-1185">Reference proteome</keyword>
<dbReference type="Proteomes" id="UP000030512">
    <property type="component" value="Chromosome"/>
</dbReference>
<dbReference type="Pfam" id="PF01531">
    <property type="entry name" value="Glyco_transf_11"/>
    <property type="match status" value="1"/>
</dbReference>
<evidence type="ECO:0000256" key="2">
    <source>
        <dbReference type="ARBA" id="ARBA00022679"/>
    </source>
</evidence>
<dbReference type="PANTHER" id="PTHR11927">
    <property type="entry name" value="GALACTOSIDE 2-L-FUCOSYLTRANSFERASE"/>
    <property type="match status" value="1"/>
</dbReference>
<dbReference type="STRING" id="1538553.JT25_019760"/>
<dbReference type="GO" id="GO:0005975">
    <property type="term" value="P:carbohydrate metabolic process"/>
    <property type="evidence" value="ECO:0007669"/>
    <property type="project" value="InterPro"/>
</dbReference>
<dbReference type="OrthoDB" id="9794601at2"/>
<keyword evidence="2" id="KW-0808">Transferase</keyword>
<accession>A0A140E5M4</accession>
<protein>
    <recommendedName>
        <fullName evidence="5">Glycosyl transferase family 11</fullName>
    </recommendedName>
</protein>